<dbReference type="EMBL" id="MNCJ02000318">
    <property type="protein sequence ID" value="KAF5813299.1"/>
    <property type="molecule type" value="Genomic_DNA"/>
</dbReference>
<comment type="caution">
    <text evidence="1">The sequence shown here is derived from an EMBL/GenBank/DDBJ whole genome shotgun (WGS) entry which is preliminary data.</text>
</comment>
<dbReference type="Gramene" id="mRNA:HanXRQr2_Chr03g0096661">
    <property type="protein sequence ID" value="CDS:HanXRQr2_Chr03g0096661.1"/>
    <property type="gene ID" value="HanXRQr2_Chr03g0096661"/>
</dbReference>
<organism evidence="1 2">
    <name type="scientific">Helianthus annuus</name>
    <name type="common">Common sunflower</name>
    <dbReference type="NCBI Taxonomy" id="4232"/>
    <lineage>
        <taxon>Eukaryota</taxon>
        <taxon>Viridiplantae</taxon>
        <taxon>Streptophyta</taxon>
        <taxon>Embryophyta</taxon>
        <taxon>Tracheophyta</taxon>
        <taxon>Spermatophyta</taxon>
        <taxon>Magnoliopsida</taxon>
        <taxon>eudicotyledons</taxon>
        <taxon>Gunneridae</taxon>
        <taxon>Pentapetalae</taxon>
        <taxon>asterids</taxon>
        <taxon>campanulids</taxon>
        <taxon>Asterales</taxon>
        <taxon>Asteraceae</taxon>
        <taxon>Asteroideae</taxon>
        <taxon>Heliantheae alliance</taxon>
        <taxon>Heliantheae</taxon>
        <taxon>Helianthus</taxon>
    </lineage>
</organism>
<evidence type="ECO:0000313" key="1">
    <source>
        <dbReference type="EMBL" id="KAF5813299.1"/>
    </source>
</evidence>
<evidence type="ECO:0000313" key="2">
    <source>
        <dbReference type="Proteomes" id="UP000215914"/>
    </source>
</evidence>
<name>A0A9K3JDX9_HELAN</name>
<reference evidence="1" key="1">
    <citation type="journal article" date="2017" name="Nature">
        <title>The sunflower genome provides insights into oil metabolism, flowering and Asterid evolution.</title>
        <authorList>
            <person name="Badouin H."/>
            <person name="Gouzy J."/>
            <person name="Grassa C.J."/>
            <person name="Murat F."/>
            <person name="Staton S.E."/>
            <person name="Cottret L."/>
            <person name="Lelandais-Briere C."/>
            <person name="Owens G.L."/>
            <person name="Carrere S."/>
            <person name="Mayjonade B."/>
            <person name="Legrand L."/>
            <person name="Gill N."/>
            <person name="Kane N.C."/>
            <person name="Bowers J.E."/>
            <person name="Hubner S."/>
            <person name="Bellec A."/>
            <person name="Berard A."/>
            <person name="Berges H."/>
            <person name="Blanchet N."/>
            <person name="Boniface M.C."/>
            <person name="Brunel D."/>
            <person name="Catrice O."/>
            <person name="Chaidir N."/>
            <person name="Claudel C."/>
            <person name="Donnadieu C."/>
            <person name="Faraut T."/>
            <person name="Fievet G."/>
            <person name="Helmstetter N."/>
            <person name="King M."/>
            <person name="Knapp S.J."/>
            <person name="Lai Z."/>
            <person name="Le Paslier M.C."/>
            <person name="Lippi Y."/>
            <person name="Lorenzon L."/>
            <person name="Mandel J.R."/>
            <person name="Marage G."/>
            <person name="Marchand G."/>
            <person name="Marquand E."/>
            <person name="Bret-Mestries E."/>
            <person name="Morien E."/>
            <person name="Nambeesan S."/>
            <person name="Nguyen T."/>
            <person name="Pegot-Espagnet P."/>
            <person name="Pouilly N."/>
            <person name="Raftis F."/>
            <person name="Sallet E."/>
            <person name="Schiex T."/>
            <person name="Thomas J."/>
            <person name="Vandecasteele C."/>
            <person name="Vares D."/>
            <person name="Vear F."/>
            <person name="Vautrin S."/>
            <person name="Crespi M."/>
            <person name="Mangin B."/>
            <person name="Burke J.M."/>
            <person name="Salse J."/>
            <person name="Munos S."/>
            <person name="Vincourt P."/>
            <person name="Rieseberg L.H."/>
            <person name="Langlade N.B."/>
        </authorList>
    </citation>
    <scope>NUCLEOTIDE SEQUENCE</scope>
    <source>
        <tissue evidence="1">Leaves</tissue>
    </source>
</reference>
<keyword evidence="2" id="KW-1185">Reference proteome</keyword>
<gene>
    <name evidence="1" type="ORF">HanXRQr2_Chr03g0096661</name>
</gene>
<reference evidence="1" key="2">
    <citation type="submission" date="2020-06" db="EMBL/GenBank/DDBJ databases">
        <title>Helianthus annuus Genome sequencing and assembly Release 2.</title>
        <authorList>
            <person name="Gouzy J."/>
            <person name="Langlade N."/>
            <person name="Munos S."/>
        </authorList>
    </citation>
    <scope>NUCLEOTIDE SEQUENCE</scope>
    <source>
        <tissue evidence="1">Leaves</tissue>
    </source>
</reference>
<sequence length="57" mass="6524">MRSLKSKAKIGVYHPLLLQVPRWQSPPPTLLLQVPPPAIITTAKNHHPSPKKHWNHH</sequence>
<accession>A0A9K3JDX9</accession>
<protein>
    <submittedName>
        <fullName evidence="1">Uncharacterized protein</fullName>
    </submittedName>
</protein>
<proteinExistence type="predicted"/>
<dbReference type="Proteomes" id="UP000215914">
    <property type="component" value="Unassembled WGS sequence"/>
</dbReference>
<dbReference type="AlphaFoldDB" id="A0A9K3JDX9"/>